<protein>
    <submittedName>
        <fullName evidence="1">Uncharacterized protein</fullName>
    </submittedName>
</protein>
<comment type="caution">
    <text evidence="1">The sequence shown here is derived from an EMBL/GenBank/DDBJ whole genome shotgun (WGS) entry which is preliminary data.</text>
</comment>
<proteinExistence type="predicted"/>
<dbReference type="EMBL" id="JAXCGZ010009769">
    <property type="protein sequence ID" value="KAK7076229.1"/>
    <property type="molecule type" value="Genomic_DNA"/>
</dbReference>
<accession>A0AAN8XBD6</accession>
<evidence type="ECO:0000313" key="2">
    <source>
        <dbReference type="Proteomes" id="UP001381693"/>
    </source>
</evidence>
<dbReference type="AlphaFoldDB" id="A0AAN8XBD6"/>
<keyword evidence="2" id="KW-1185">Reference proteome</keyword>
<name>A0AAN8XBD6_HALRR</name>
<sequence length="105" mass="12282">MQFTVSFFFQKKKLHELYQIKVCFDPSLHLVDCDGIKASRQLKNQGSCPENGILYPDSVTSGGKHYSYPRRLVDLHRMRWEESQGTCRSWICYALKIVSSLMWMS</sequence>
<evidence type="ECO:0000313" key="1">
    <source>
        <dbReference type="EMBL" id="KAK7076229.1"/>
    </source>
</evidence>
<dbReference type="Proteomes" id="UP001381693">
    <property type="component" value="Unassembled WGS sequence"/>
</dbReference>
<organism evidence="1 2">
    <name type="scientific">Halocaridina rubra</name>
    <name type="common">Hawaiian red shrimp</name>
    <dbReference type="NCBI Taxonomy" id="373956"/>
    <lineage>
        <taxon>Eukaryota</taxon>
        <taxon>Metazoa</taxon>
        <taxon>Ecdysozoa</taxon>
        <taxon>Arthropoda</taxon>
        <taxon>Crustacea</taxon>
        <taxon>Multicrustacea</taxon>
        <taxon>Malacostraca</taxon>
        <taxon>Eumalacostraca</taxon>
        <taxon>Eucarida</taxon>
        <taxon>Decapoda</taxon>
        <taxon>Pleocyemata</taxon>
        <taxon>Caridea</taxon>
        <taxon>Atyoidea</taxon>
        <taxon>Atyidae</taxon>
        <taxon>Halocaridina</taxon>
    </lineage>
</organism>
<gene>
    <name evidence="1" type="ORF">SK128_006618</name>
</gene>
<reference evidence="1 2" key="1">
    <citation type="submission" date="2023-11" db="EMBL/GenBank/DDBJ databases">
        <title>Halocaridina rubra genome assembly.</title>
        <authorList>
            <person name="Smith C."/>
        </authorList>
    </citation>
    <scope>NUCLEOTIDE SEQUENCE [LARGE SCALE GENOMIC DNA]</scope>
    <source>
        <strain evidence="1">EP-1</strain>
        <tissue evidence="1">Whole</tissue>
    </source>
</reference>